<dbReference type="PANTHER" id="PTHR34137:SF1">
    <property type="entry name" value="EXODEOXYRIBONUCLEASE 7 SMALL SUBUNIT"/>
    <property type="match status" value="1"/>
</dbReference>
<dbReference type="EMBL" id="JXSU01000007">
    <property type="protein sequence ID" value="KIS23817.1"/>
    <property type="molecule type" value="Genomic_DNA"/>
</dbReference>
<evidence type="ECO:0000256" key="1">
    <source>
        <dbReference type="ARBA" id="ARBA00009998"/>
    </source>
</evidence>
<dbReference type="RefSeq" id="WP_043031932.1">
    <property type="nucleotide sequence ID" value="NZ_JXSU01000007.1"/>
</dbReference>
<keyword evidence="2 6" id="KW-0963">Cytoplasm</keyword>
<comment type="subunit">
    <text evidence="6">Heterooligomer composed of large and small subunits.</text>
</comment>
<proteinExistence type="inferred from homology"/>
<evidence type="ECO:0000256" key="4">
    <source>
        <dbReference type="ARBA" id="ARBA00022801"/>
    </source>
</evidence>
<comment type="caution">
    <text evidence="7">The sequence shown here is derived from an EMBL/GenBank/DDBJ whole genome shotgun (WGS) entry which is preliminary data.</text>
</comment>
<keyword evidence="5 6" id="KW-0269">Exonuclease</keyword>
<dbReference type="GO" id="GO:0008855">
    <property type="term" value="F:exodeoxyribonuclease VII activity"/>
    <property type="evidence" value="ECO:0007669"/>
    <property type="project" value="UniProtKB-UniRule"/>
</dbReference>
<dbReference type="Pfam" id="PF02609">
    <property type="entry name" value="Exonuc_VII_S"/>
    <property type="match status" value="1"/>
</dbReference>
<dbReference type="GO" id="GO:0006308">
    <property type="term" value="P:DNA catabolic process"/>
    <property type="evidence" value="ECO:0007669"/>
    <property type="project" value="UniProtKB-UniRule"/>
</dbReference>
<evidence type="ECO:0000256" key="6">
    <source>
        <dbReference type="HAMAP-Rule" id="MF_00337"/>
    </source>
</evidence>
<dbReference type="OrthoDB" id="1924430at2"/>
<dbReference type="InterPro" id="IPR037004">
    <property type="entry name" value="Exonuc_VII_ssu_sf"/>
</dbReference>
<protein>
    <recommendedName>
        <fullName evidence="6">Exodeoxyribonuclease 7 small subunit</fullName>
        <ecNumber evidence="6">3.1.11.6</ecNumber>
    </recommendedName>
    <alternativeName>
        <fullName evidence="6">Exodeoxyribonuclease VII small subunit</fullName>
        <shortName evidence="6">Exonuclease VII small subunit</shortName>
    </alternativeName>
</protein>
<organism evidence="7 8">
    <name type="scientific">Clostridium botulinum B2 450</name>
    <dbReference type="NCBI Taxonomy" id="1379739"/>
    <lineage>
        <taxon>Bacteria</taxon>
        <taxon>Bacillati</taxon>
        <taxon>Bacillota</taxon>
        <taxon>Clostridia</taxon>
        <taxon>Eubacteriales</taxon>
        <taxon>Clostridiaceae</taxon>
        <taxon>Clostridium</taxon>
    </lineage>
</organism>
<dbReference type="GO" id="GO:0005829">
    <property type="term" value="C:cytosol"/>
    <property type="evidence" value="ECO:0007669"/>
    <property type="project" value="TreeGrafter"/>
</dbReference>
<dbReference type="SUPFAM" id="SSF116842">
    <property type="entry name" value="XseB-like"/>
    <property type="match status" value="1"/>
</dbReference>
<dbReference type="HOGENOM" id="CLU_145918_3_2_9"/>
<keyword evidence="4 6" id="KW-0378">Hydrolase</keyword>
<dbReference type="Gene3D" id="1.10.287.1040">
    <property type="entry name" value="Exonuclease VII, small subunit"/>
    <property type="match status" value="1"/>
</dbReference>
<accession>A0A0D1BVM5</accession>
<keyword evidence="3 6" id="KW-0540">Nuclease</keyword>
<reference evidence="7 8" key="1">
    <citation type="submission" date="2014-06" db="EMBL/GenBank/DDBJ databases">
        <title>Genome characterization of distinct group I Clostridium botulinum lineages.</title>
        <authorList>
            <person name="Giordani F."/>
            <person name="Anselmo A."/>
            <person name="Fillo S."/>
            <person name="Palozzi A.M."/>
            <person name="Fortunato A."/>
            <person name="Gentile B."/>
            <person name="Ciammaruconi A."/>
            <person name="Anniballi F."/>
            <person name="De Medici D."/>
            <person name="Lista F."/>
        </authorList>
    </citation>
    <scope>NUCLEOTIDE SEQUENCE [LARGE SCALE GENOMIC DNA]</scope>
    <source>
        <strain evidence="7 8">B2 450</strain>
    </source>
</reference>
<dbReference type="NCBIfam" id="NF002140">
    <property type="entry name" value="PRK00977.1-4"/>
    <property type="match status" value="1"/>
</dbReference>
<evidence type="ECO:0000313" key="8">
    <source>
        <dbReference type="Proteomes" id="UP000032250"/>
    </source>
</evidence>
<dbReference type="GO" id="GO:0009318">
    <property type="term" value="C:exodeoxyribonuclease VII complex"/>
    <property type="evidence" value="ECO:0007669"/>
    <property type="project" value="UniProtKB-UniRule"/>
</dbReference>
<comment type="subcellular location">
    <subcellularLocation>
        <location evidence="6">Cytoplasm</location>
    </subcellularLocation>
</comment>
<gene>
    <name evidence="6" type="primary">xseB</name>
    <name evidence="7" type="ORF">N495_09500</name>
</gene>
<dbReference type="PANTHER" id="PTHR34137">
    <property type="entry name" value="EXODEOXYRIBONUCLEASE 7 SMALL SUBUNIT"/>
    <property type="match status" value="1"/>
</dbReference>
<dbReference type="PIRSF" id="PIRSF006488">
    <property type="entry name" value="Exonuc_VII_S"/>
    <property type="match status" value="1"/>
</dbReference>
<dbReference type="AlphaFoldDB" id="A0A0D1BVM5"/>
<dbReference type="EC" id="3.1.11.6" evidence="6"/>
<dbReference type="PATRIC" id="fig|1379739.3.peg.2260"/>
<comment type="function">
    <text evidence="6">Bidirectionally degrades single-stranded DNA into large acid-insoluble oligonucleotides, which are then degraded further into small acid-soluble oligonucleotides.</text>
</comment>
<evidence type="ECO:0000256" key="5">
    <source>
        <dbReference type="ARBA" id="ARBA00022839"/>
    </source>
</evidence>
<dbReference type="Proteomes" id="UP000032250">
    <property type="component" value="Unassembled WGS sequence"/>
</dbReference>
<dbReference type="InterPro" id="IPR003761">
    <property type="entry name" value="Exonuc_VII_S"/>
</dbReference>
<evidence type="ECO:0000313" key="7">
    <source>
        <dbReference type="EMBL" id="KIS23817.1"/>
    </source>
</evidence>
<name>A0A0D1BVM5_CLOBO</name>
<dbReference type="NCBIfam" id="TIGR01280">
    <property type="entry name" value="xseB"/>
    <property type="match status" value="1"/>
</dbReference>
<evidence type="ECO:0000256" key="2">
    <source>
        <dbReference type="ARBA" id="ARBA00022490"/>
    </source>
</evidence>
<sequence>MGRKKESFENMIEKLETIVDNMDNGEITLEDSMKSYEEGIKLCNKLYKVLKDTEGKIKILEDNKEENFESL</sequence>
<dbReference type="HAMAP" id="MF_00337">
    <property type="entry name" value="Exonuc_7_S"/>
    <property type="match status" value="1"/>
</dbReference>
<comment type="similarity">
    <text evidence="1 6">Belongs to the XseB family.</text>
</comment>
<evidence type="ECO:0000256" key="3">
    <source>
        <dbReference type="ARBA" id="ARBA00022722"/>
    </source>
</evidence>
<comment type="catalytic activity">
    <reaction evidence="6">
        <text>Exonucleolytic cleavage in either 5'- to 3'- or 3'- to 5'-direction to yield nucleoside 5'-phosphates.</text>
        <dbReference type="EC" id="3.1.11.6"/>
    </reaction>
</comment>